<dbReference type="RefSeq" id="WP_003101589.1">
    <property type="nucleotide sequence ID" value="NZ_AP014839.1"/>
</dbReference>
<evidence type="ECO:0000313" key="6">
    <source>
        <dbReference type="Proteomes" id="UP000644192"/>
    </source>
</evidence>
<comment type="caution">
    <text evidence="3">The sequence shown here is derived from an EMBL/GenBank/DDBJ whole genome shotgun (WGS) entry which is preliminary data.</text>
</comment>
<feature type="chain" id="PRO_5015027698" evidence="2">
    <location>
        <begin position="23"/>
        <end position="139"/>
    </location>
</feature>
<dbReference type="Pfam" id="PF06476">
    <property type="entry name" value="DUF1090"/>
    <property type="match status" value="1"/>
</dbReference>
<evidence type="ECO:0000313" key="4">
    <source>
        <dbReference type="EMBL" id="OTI60311.1"/>
    </source>
</evidence>
<reference evidence="4 5" key="1">
    <citation type="submission" date="2017-05" db="EMBL/GenBank/DDBJ databases">
        <authorList>
            <person name="Song R."/>
            <person name="Chenine A.L."/>
            <person name="Ruprecht R.M."/>
        </authorList>
    </citation>
    <scope>NUCLEOTIDE SEQUENCE [LARGE SCALE GENOMIC DNA]</scope>
    <source>
        <strain evidence="4 5">S567_C10_BS</strain>
    </source>
</reference>
<dbReference type="EMBL" id="NFFZ01000009">
    <property type="protein sequence ID" value="OTI60311.1"/>
    <property type="molecule type" value="Genomic_DNA"/>
</dbReference>
<evidence type="ECO:0000256" key="1">
    <source>
        <dbReference type="SAM" id="MobiDB-lite"/>
    </source>
</evidence>
<evidence type="ECO:0000256" key="2">
    <source>
        <dbReference type="SAM" id="SignalP"/>
    </source>
</evidence>
<accession>A0A069Q9D6</accession>
<dbReference type="AlphaFoldDB" id="A0A069Q9D6"/>
<proteinExistence type="predicted"/>
<reference evidence="3" key="2">
    <citation type="submission" date="2020-01" db="EMBL/GenBank/DDBJ databases">
        <title>Bacteria Cultured from War Wounds Associated with the Conflict in Eastern Ukraine.</title>
        <authorList>
            <person name="Snesrud E."/>
            <person name="Galac M.R."/>
            <person name="Mc Gann P."/>
            <person name="Valentine K."/>
            <person name="Viacheslav K."/>
        </authorList>
    </citation>
    <scope>NUCLEOTIDE SEQUENCE</scope>
    <source>
        <strain evidence="3">VNMU148</strain>
    </source>
</reference>
<dbReference type="InterPro" id="IPR009468">
    <property type="entry name" value="DUF1090"/>
</dbReference>
<evidence type="ECO:0000313" key="3">
    <source>
        <dbReference type="EMBL" id="MZZ14114.1"/>
    </source>
</evidence>
<organism evidence="3 6">
    <name type="scientific">Pseudomonas aeruginosa</name>
    <dbReference type="NCBI Taxonomy" id="287"/>
    <lineage>
        <taxon>Bacteria</taxon>
        <taxon>Pseudomonadati</taxon>
        <taxon>Pseudomonadota</taxon>
        <taxon>Gammaproteobacteria</taxon>
        <taxon>Pseudomonadales</taxon>
        <taxon>Pseudomonadaceae</taxon>
        <taxon>Pseudomonas</taxon>
    </lineage>
</organism>
<protein>
    <submittedName>
        <fullName evidence="3">DUF1090 family protein</fullName>
    </submittedName>
</protein>
<keyword evidence="2" id="KW-0732">Signal</keyword>
<dbReference type="SMR" id="A0A069Q9D6"/>
<dbReference type="Proteomes" id="UP000194857">
    <property type="component" value="Unassembled WGS sequence"/>
</dbReference>
<dbReference type="eggNOG" id="COG1422">
    <property type="taxonomic scope" value="Bacteria"/>
</dbReference>
<gene>
    <name evidence="4" type="ORF">CAZ10_18690</name>
    <name evidence="3" type="ORF">GUL26_17850</name>
</gene>
<feature type="signal peptide" evidence="2">
    <location>
        <begin position="1"/>
        <end position="22"/>
    </location>
</feature>
<feature type="region of interest" description="Disordered" evidence="1">
    <location>
        <begin position="89"/>
        <end position="113"/>
    </location>
</feature>
<dbReference type="Proteomes" id="UP000644192">
    <property type="component" value="Unassembled WGS sequence"/>
</dbReference>
<sequence length="139" mass="14767">MSIRPSLPLAGLLLAVALPLSAAQPGAAKGAPLSGCAAKQAAIEAKLETARSFANEGQVAGLEKALSEVKEHCTEAGLLRENKQKVIDSEREVSEREKDLRKAMGKGDPEKIEKRKAKLAEARAELEEAKKGLEQAQAQ</sequence>
<name>A0A069Q9D6_PSEAI</name>
<dbReference type="EMBL" id="WXZT01000012">
    <property type="protein sequence ID" value="MZZ14114.1"/>
    <property type="molecule type" value="Genomic_DNA"/>
</dbReference>
<evidence type="ECO:0000313" key="5">
    <source>
        <dbReference type="Proteomes" id="UP000194857"/>
    </source>
</evidence>